<dbReference type="HOGENOM" id="CLU_069054_4_2_6"/>
<dbReference type="GO" id="GO:0005829">
    <property type="term" value="C:cytosol"/>
    <property type="evidence" value="ECO:0007669"/>
    <property type="project" value="TreeGrafter"/>
</dbReference>
<comment type="caution">
    <text evidence="3">The sequence shown here is derived from an EMBL/GenBank/DDBJ whole genome shotgun (WGS) entry which is preliminary data.</text>
</comment>
<dbReference type="Gene3D" id="2.60.300.12">
    <property type="entry name" value="HesB-like domain"/>
    <property type="match status" value="1"/>
</dbReference>
<dbReference type="GO" id="GO:0016226">
    <property type="term" value="P:iron-sulfur cluster assembly"/>
    <property type="evidence" value="ECO:0007669"/>
    <property type="project" value="InterPro"/>
</dbReference>
<dbReference type="AlphaFoldDB" id="A0A095XTZ2"/>
<dbReference type="EMBL" id="AUVB01000070">
    <property type="protein sequence ID" value="KGE03106.1"/>
    <property type="molecule type" value="Genomic_DNA"/>
</dbReference>
<proteinExistence type="inferred from homology"/>
<comment type="similarity">
    <text evidence="1">Belongs to the HesB/IscA family.</text>
</comment>
<gene>
    <name evidence="3" type="ORF">HRUBRA_02338</name>
</gene>
<dbReference type="Proteomes" id="UP000029640">
    <property type="component" value="Unassembled WGS sequence"/>
</dbReference>
<accession>A0A095XTZ2</accession>
<dbReference type="InterPro" id="IPR050322">
    <property type="entry name" value="Fe-S_cluster_asmbl/transfer"/>
</dbReference>
<reference evidence="3 4" key="1">
    <citation type="journal article" date="2014" name="Genome Announc.">
        <title>Genome Sequence of Gammaproteobacterial Pseudohaliea rubra Type Strain DSM 19751, Isolated from Coastal Seawater of the Mediterranean Sea.</title>
        <authorList>
            <person name="Spring S."/>
            <person name="Fiebig A."/>
            <person name="Riedel T."/>
            <person name="Goker M."/>
            <person name="Klenk H.P."/>
        </authorList>
    </citation>
    <scope>NUCLEOTIDE SEQUENCE [LARGE SCALE GENOMIC DNA]</scope>
    <source>
        <strain evidence="3 4">DSM 19751</strain>
    </source>
</reference>
<dbReference type="RefSeq" id="WP_035514693.1">
    <property type="nucleotide sequence ID" value="NZ_KN234750.1"/>
</dbReference>
<dbReference type="InterPro" id="IPR016092">
    <property type="entry name" value="ATAP"/>
</dbReference>
<evidence type="ECO:0000313" key="4">
    <source>
        <dbReference type="Proteomes" id="UP000029640"/>
    </source>
</evidence>
<feature type="domain" description="Core" evidence="2">
    <location>
        <begin position="13"/>
        <end position="113"/>
    </location>
</feature>
<dbReference type="InterPro" id="IPR000361">
    <property type="entry name" value="ATAP_core_dom"/>
</dbReference>
<dbReference type="PATRIC" id="fig|1265313.6.peg.2309"/>
<organism evidence="3 4">
    <name type="scientific">Pseudohaliea rubra DSM 19751</name>
    <dbReference type="NCBI Taxonomy" id="1265313"/>
    <lineage>
        <taxon>Bacteria</taxon>
        <taxon>Pseudomonadati</taxon>
        <taxon>Pseudomonadota</taxon>
        <taxon>Gammaproteobacteria</taxon>
        <taxon>Cellvibrionales</taxon>
        <taxon>Halieaceae</taxon>
        <taxon>Pseudohaliea</taxon>
    </lineage>
</organism>
<dbReference type="OrthoDB" id="9801228at2"/>
<sequence>MTVETFDMHGQPVSVTPAAAEHFRSSLEAKGLPAVRISVRESGCTGFKYVMEEVTSAEDGDVTVNLENGIELYLEEAAVEFLRGTQIDFEREGVNRTLKFRNPNVVAECGCGESFSVE</sequence>
<evidence type="ECO:0000313" key="3">
    <source>
        <dbReference type="EMBL" id="KGE03106.1"/>
    </source>
</evidence>
<dbReference type="STRING" id="1265313.HRUBRA_02338"/>
<dbReference type="InterPro" id="IPR035903">
    <property type="entry name" value="HesB-like_dom_sf"/>
</dbReference>
<dbReference type="NCBIfam" id="TIGR00049">
    <property type="entry name" value="iron-sulfur cluster assembly accessory protein"/>
    <property type="match status" value="1"/>
</dbReference>
<dbReference type="SUPFAM" id="SSF89360">
    <property type="entry name" value="HesB-like domain"/>
    <property type="match status" value="1"/>
</dbReference>
<dbReference type="Pfam" id="PF01521">
    <property type="entry name" value="Fe-S_biosyn"/>
    <property type="match status" value="1"/>
</dbReference>
<evidence type="ECO:0000256" key="1">
    <source>
        <dbReference type="ARBA" id="ARBA00006718"/>
    </source>
</evidence>
<dbReference type="GO" id="GO:0051537">
    <property type="term" value="F:2 iron, 2 sulfur cluster binding"/>
    <property type="evidence" value="ECO:0007669"/>
    <property type="project" value="TreeGrafter"/>
</dbReference>
<dbReference type="PANTHER" id="PTHR10072">
    <property type="entry name" value="IRON-SULFUR CLUSTER ASSEMBLY PROTEIN"/>
    <property type="match status" value="1"/>
</dbReference>
<dbReference type="eggNOG" id="COG0316">
    <property type="taxonomic scope" value="Bacteria"/>
</dbReference>
<keyword evidence="4" id="KW-1185">Reference proteome</keyword>
<dbReference type="PANTHER" id="PTHR10072:SF47">
    <property type="entry name" value="PROTEIN SUFA"/>
    <property type="match status" value="1"/>
</dbReference>
<protein>
    <submittedName>
        <fullName evidence="3">Iron binding protein SufA for iron-sulfur cluster assembly</fullName>
    </submittedName>
</protein>
<evidence type="ECO:0000259" key="2">
    <source>
        <dbReference type="Pfam" id="PF01521"/>
    </source>
</evidence>
<name>A0A095XTZ2_9GAMM</name>